<dbReference type="InterPro" id="IPR000175">
    <property type="entry name" value="Na/ntran_symport"/>
</dbReference>
<evidence type="ECO:0000259" key="6">
    <source>
        <dbReference type="PROSITE" id="PS50801"/>
    </source>
</evidence>
<keyword evidence="4 5" id="KW-0472">Membrane</keyword>
<dbReference type="InterPro" id="IPR011547">
    <property type="entry name" value="SLC26A/SulP_dom"/>
</dbReference>
<reference evidence="7" key="1">
    <citation type="submission" date="2022-09" db="EMBL/GenBank/DDBJ databases">
        <title>Intensive care unit water sources are persistently colonized with multi-drug resistant bacteria and are the site of extensive horizontal gene transfer of antibiotic resistance genes.</title>
        <authorList>
            <person name="Diorio-Toth L."/>
        </authorList>
    </citation>
    <scope>NUCLEOTIDE SEQUENCE</scope>
    <source>
        <strain evidence="7">GD03990</strain>
    </source>
</reference>
<gene>
    <name evidence="7" type="ORF">N5C05_00655</name>
</gene>
<dbReference type="CDD" id="cd07042">
    <property type="entry name" value="STAS_SulP_like_sulfate_transporter"/>
    <property type="match status" value="1"/>
</dbReference>
<dbReference type="Gene3D" id="3.30.750.24">
    <property type="entry name" value="STAS domain"/>
    <property type="match status" value="1"/>
</dbReference>
<keyword evidence="2 5" id="KW-0812">Transmembrane</keyword>
<dbReference type="Pfam" id="PF01740">
    <property type="entry name" value="STAS"/>
    <property type="match status" value="1"/>
</dbReference>
<protein>
    <submittedName>
        <fullName evidence="7">SulP family inorganic anion transporter</fullName>
    </submittedName>
</protein>
<dbReference type="PROSITE" id="PS50267">
    <property type="entry name" value="NA_NEUROTRAN_SYMP_3"/>
    <property type="match status" value="1"/>
</dbReference>
<feature type="transmembrane region" description="Helical" evidence="5">
    <location>
        <begin position="391"/>
        <end position="417"/>
    </location>
</feature>
<evidence type="ECO:0000313" key="8">
    <source>
        <dbReference type="Proteomes" id="UP001158730"/>
    </source>
</evidence>
<sequence length="573" mass="61315">MFKQDRWRRVASVAPGLASLLGYRSAYWKDDLRAGLSVAAVALPVAVAYAELAGFHPVTGLYACILPMLVYALFGTSRQLVVGPDAATCALLAAALVPLAAGDDGLYLALSLTLTLLTGVFCIGAGLLRLGALAEFLSRPILVGFLNGVALSILLGQLGKIAGFTQEAGGIVPRLIEFFARYDDWHWPTLGLSAATVLAMLLSRRYLAKLPAALIAMVVAAVATSLLGLGARGVATIGLIPAGLPELHIPQFPLAMLPTLLADAAGLALVSFSSMMLTAQSFAEKNRYSIDTDREFIALGLANMASSFSQGFAISGADSRTAVADSSGGRTQMTSVIAALAIALVLLFFTAPLAYVPVAALGVVLLFGALSLVNLQFLAQLYRISRVELALCLLATVGVVAVGAIQAILLVVVLALLRFVHSMSRPLVEELGRVEGMRGFHALQRHATGARQPGMLLFRFNVPLVFFNAQFFRREVRRVLDQAGPELRWFVLDMLPVTSIDACGLLTLRDLVEELLARGVTPVMAGRRAEWQRWREARGIAEMPQVLHFTTLRDAQRAFEAQNKRPGEEPGPM</sequence>
<dbReference type="EMBL" id="JAOBYN010000001">
    <property type="protein sequence ID" value="MDH1053262.1"/>
    <property type="molecule type" value="Genomic_DNA"/>
</dbReference>
<dbReference type="InterPro" id="IPR036513">
    <property type="entry name" value="STAS_dom_sf"/>
</dbReference>
<dbReference type="PROSITE" id="PS50801">
    <property type="entry name" value="STAS"/>
    <property type="match status" value="1"/>
</dbReference>
<feature type="transmembrane region" description="Helical" evidence="5">
    <location>
        <begin position="55"/>
        <end position="74"/>
    </location>
</feature>
<feature type="transmembrane region" description="Helical" evidence="5">
    <location>
        <begin position="107"/>
        <end position="128"/>
    </location>
</feature>
<feature type="transmembrane region" description="Helical" evidence="5">
    <location>
        <begin position="260"/>
        <end position="279"/>
    </location>
</feature>
<name>A0AA42MYF5_AQUAC</name>
<dbReference type="RefSeq" id="WP_280052515.1">
    <property type="nucleotide sequence ID" value="NZ_JAOBYN010000001.1"/>
</dbReference>
<feature type="transmembrane region" description="Helical" evidence="5">
    <location>
        <begin position="140"/>
        <end position="165"/>
    </location>
</feature>
<organism evidence="7 8">
    <name type="scientific">Aquipseudomonas alcaligenes</name>
    <name type="common">Pseudomonas alcaligenes</name>
    <dbReference type="NCBI Taxonomy" id="43263"/>
    <lineage>
        <taxon>Bacteria</taxon>
        <taxon>Pseudomonadati</taxon>
        <taxon>Pseudomonadota</taxon>
        <taxon>Gammaproteobacteria</taxon>
        <taxon>Pseudomonadales</taxon>
        <taxon>Pseudomonadaceae</taxon>
        <taxon>Aquipseudomonas</taxon>
    </lineage>
</organism>
<feature type="transmembrane region" description="Helical" evidence="5">
    <location>
        <begin position="81"/>
        <end position="101"/>
    </location>
</feature>
<comment type="caution">
    <text evidence="7">The sequence shown here is derived from an EMBL/GenBank/DDBJ whole genome shotgun (WGS) entry which is preliminary data.</text>
</comment>
<feature type="transmembrane region" description="Helical" evidence="5">
    <location>
        <begin position="185"/>
        <end position="202"/>
    </location>
</feature>
<dbReference type="Proteomes" id="UP001158730">
    <property type="component" value="Unassembled WGS sequence"/>
</dbReference>
<evidence type="ECO:0000256" key="4">
    <source>
        <dbReference type="ARBA" id="ARBA00023136"/>
    </source>
</evidence>
<proteinExistence type="predicted"/>
<evidence type="ECO:0000256" key="5">
    <source>
        <dbReference type="SAM" id="Phobius"/>
    </source>
</evidence>
<evidence type="ECO:0000256" key="2">
    <source>
        <dbReference type="ARBA" id="ARBA00022692"/>
    </source>
</evidence>
<feature type="transmembrane region" description="Helical" evidence="5">
    <location>
        <begin position="214"/>
        <end position="240"/>
    </location>
</feature>
<dbReference type="GO" id="GO:0016020">
    <property type="term" value="C:membrane"/>
    <property type="evidence" value="ECO:0007669"/>
    <property type="project" value="UniProtKB-SubCell"/>
</dbReference>
<dbReference type="AlphaFoldDB" id="A0AA42MYF5"/>
<dbReference type="PANTHER" id="PTHR11814">
    <property type="entry name" value="SULFATE TRANSPORTER"/>
    <property type="match status" value="1"/>
</dbReference>
<dbReference type="SUPFAM" id="SSF52091">
    <property type="entry name" value="SpoIIaa-like"/>
    <property type="match status" value="1"/>
</dbReference>
<feature type="transmembrane region" description="Helical" evidence="5">
    <location>
        <begin position="361"/>
        <end position="379"/>
    </location>
</feature>
<dbReference type="InterPro" id="IPR002645">
    <property type="entry name" value="STAS_dom"/>
</dbReference>
<feature type="transmembrane region" description="Helical" evidence="5">
    <location>
        <begin position="32"/>
        <end position="49"/>
    </location>
</feature>
<dbReference type="GO" id="GO:0055085">
    <property type="term" value="P:transmembrane transport"/>
    <property type="evidence" value="ECO:0007669"/>
    <property type="project" value="InterPro"/>
</dbReference>
<keyword evidence="3 5" id="KW-1133">Transmembrane helix</keyword>
<dbReference type="Pfam" id="PF00916">
    <property type="entry name" value="Sulfate_transp"/>
    <property type="match status" value="1"/>
</dbReference>
<accession>A0AA42MYF5</accession>
<evidence type="ECO:0000256" key="3">
    <source>
        <dbReference type="ARBA" id="ARBA00022989"/>
    </source>
</evidence>
<comment type="subcellular location">
    <subcellularLocation>
        <location evidence="1">Membrane</location>
        <topology evidence="1">Multi-pass membrane protein</topology>
    </subcellularLocation>
</comment>
<evidence type="ECO:0000256" key="1">
    <source>
        <dbReference type="ARBA" id="ARBA00004141"/>
    </source>
</evidence>
<evidence type="ECO:0000313" key="7">
    <source>
        <dbReference type="EMBL" id="MDH1053262.1"/>
    </source>
</evidence>
<feature type="transmembrane region" description="Helical" evidence="5">
    <location>
        <begin position="336"/>
        <end position="355"/>
    </location>
</feature>
<feature type="domain" description="STAS" evidence="6">
    <location>
        <begin position="445"/>
        <end position="559"/>
    </location>
</feature>
<dbReference type="InterPro" id="IPR001902">
    <property type="entry name" value="SLC26A/SulP_fam"/>
</dbReference>